<keyword evidence="2" id="KW-0238">DNA-binding</keyword>
<dbReference type="Pfam" id="PF02311">
    <property type="entry name" value="AraC_binding"/>
    <property type="match status" value="1"/>
</dbReference>
<evidence type="ECO:0000259" key="4">
    <source>
        <dbReference type="PROSITE" id="PS01124"/>
    </source>
</evidence>
<proteinExistence type="predicted"/>
<dbReference type="SUPFAM" id="SSF46689">
    <property type="entry name" value="Homeodomain-like"/>
    <property type="match status" value="2"/>
</dbReference>
<dbReference type="GO" id="GO:0043565">
    <property type="term" value="F:sequence-specific DNA binding"/>
    <property type="evidence" value="ECO:0007669"/>
    <property type="project" value="InterPro"/>
</dbReference>
<organism evidence="5 6">
    <name type="scientific">Phytoactinopolyspora halotolerans</name>
    <dbReference type="NCBI Taxonomy" id="1981512"/>
    <lineage>
        <taxon>Bacteria</taxon>
        <taxon>Bacillati</taxon>
        <taxon>Actinomycetota</taxon>
        <taxon>Actinomycetes</taxon>
        <taxon>Jiangellales</taxon>
        <taxon>Jiangellaceae</taxon>
        <taxon>Phytoactinopolyspora</taxon>
    </lineage>
</organism>
<dbReference type="Proteomes" id="UP000475214">
    <property type="component" value="Unassembled WGS sequence"/>
</dbReference>
<evidence type="ECO:0000256" key="3">
    <source>
        <dbReference type="ARBA" id="ARBA00023163"/>
    </source>
</evidence>
<dbReference type="InterPro" id="IPR009057">
    <property type="entry name" value="Homeodomain-like_sf"/>
</dbReference>
<evidence type="ECO:0000313" key="6">
    <source>
        <dbReference type="Proteomes" id="UP000475214"/>
    </source>
</evidence>
<gene>
    <name evidence="5" type="ORF">G1H10_27745</name>
</gene>
<dbReference type="AlphaFoldDB" id="A0A6L9SH67"/>
<comment type="caution">
    <text evidence="5">The sequence shown here is derived from an EMBL/GenBank/DDBJ whole genome shotgun (WGS) entry which is preliminary data.</text>
</comment>
<keyword evidence="6" id="KW-1185">Reference proteome</keyword>
<feature type="domain" description="HTH araC/xylS-type" evidence="4">
    <location>
        <begin position="186"/>
        <end position="284"/>
    </location>
</feature>
<dbReference type="Pfam" id="PF12833">
    <property type="entry name" value="HTH_18"/>
    <property type="match status" value="1"/>
</dbReference>
<dbReference type="SUPFAM" id="SSF51215">
    <property type="entry name" value="Regulatory protein AraC"/>
    <property type="match status" value="1"/>
</dbReference>
<keyword evidence="3" id="KW-0804">Transcription</keyword>
<keyword evidence="1" id="KW-0805">Transcription regulation</keyword>
<reference evidence="5 6" key="1">
    <citation type="submission" date="2020-02" db="EMBL/GenBank/DDBJ databases">
        <authorList>
            <person name="Li X.-J."/>
            <person name="Han X.-M."/>
        </authorList>
    </citation>
    <scope>NUCLEOTIDE SEQUENCE [LARGE SCALE GENOMIC DNA]</scope>
    <source>
        <strain evidence="5 6">CCTCC AB 2017055</strain>
    </source>
</reference>
<dbReference type="GO" id="GO:0003700">
    <property type="term" value="F:DNA-binding transcription factor activity"/>
    <property type="evidence" value="ECO:0007669"/>
    <property type="project" value="InterPro"/>
</dbReference>
<dbReference type="SMART" id="SM00342">
    <property type="entry name" value="HTH_ARAC"/>
    <property type="match status" value="1"/>
</dbReference>
<evidence type="ECO:0000256" key="2">
    <source>
        <dbReference type="ARBA" id="ARBA00023125"/>
    </source>
</evidence>
<dbReference type="PANTHER" id="PTHR46796">
    <property type="entry name" value="HTH-TYPE TRANSCRIPTIONAL ACTIVATOR RHAS-RELATED"/>
    <property type="match status" value="1"/>
</dbReference>
<dbReference type="EMBL" id="JAAGOA010000027">
    <property type="protein sequence ID" value="NEE03968.1"/>
    <property type="molecule type" value="Genomic_DNA"/>
</dbReference>
<dbReference type="InterPro" id="IPR037923">
    <property type="entry name" value="HTH-like"/>
</dbReference>
<dbReference type="InterPro" id="IPR050204">
    <property type="entry name" value="AraC_XylS_family_regulators"/>
</dbReference>
<dbReference type="InterPro" id="IPR018060">
    <property type="entry name" value="HTH_AraC"/>
</dbReference>
<accession>A0A6L9SH67</accession>
<dbReference type="RefSeq" id="WP_163744095.1">
    <property type="nucleotide sequence ID" value="NZ_JAAGOA010000027.1"/>
</dbReference>
<dbReference type="InterPro" id="IPR003313">
    <property type="entry name" value="AraC-bd"/>
</dbReference>
<evidence type="ECO:0000313" key="5">
    <source>
        <dbReference type="EMBL" id="NEE03968.1"/>
    </source>
</evidence>
<sequence length="290" mass="32384">MGMDAARFEPYGLSAFTFERRIESGVIDDLRSSGCHTHLELEVHFVETGAITLDCAGREERLTQGDILAFWGGLPHRDVDPAPPTTMYYVAQVPIVNVLAWVGSPEVLDSLLAGQLLRSTTPPSEIAAESSAFRRWTAHLATADDRLRKAVELEIHARLLRLLSDAAPTQATLAHRPGTATAHVVARAIQFVTRHFVEEISIEDVARAVDRHHDYLMASFRRVCGLTLWEYVTRLRLSEAQRLLAGTDLPILAVCHRAGFSATSRMYEAFHRYHGQTPAMYRKNLTQRAS</sequence>
<evidence type="ECO:0000256" key="1">
    <source>
        <dbReference type="ARBA" id="ARBA00023015"/>
    </source>
</evidence>
<protein>
    <submittedName>
        <fullName evidence="5">Helix-turn-helix domain-containing protein</fullName>
    </submittedName>
</protein>
<dbReference type="PROSITE" id="PS01124">
    <property type="entry name" value="HTH_ARAC_FAMILY_2"/>
    <property type="match status" value="1"/>
</dbReference>
<name>A0A6L9SH67_9ACTN</name>
<dbReference type="Gene3D" id="1.10.10.60">
    <property type="entry name" value="Homeodomain-like"/>
    <property type="match status" value="1"/>
</dbReference>